<dbReference type="AlphaFoldDB" id="L0F6G6"/>
<evidence type="ECO:0000313" key="5">
    <source>
        <dbReference type="Proteomes" id="UP000010797"/>
    </source>
</evidence>
<gene>
    <name evidence="4" type="ordered locus">Desdi_0724</name>
</gene>
<keyword evidence="3" id="KW-0411">Iron-sulfur</keyword>
<dbReference type="HOGENOM" id="CLU_047375_0_0_9"/>
<sequence length="428" mass="48419">MSENKENFNLIQNIADTVDSISNYMQQKAPNMMWTVDIQQAYWKSVAEAKANGKKVIYGGACAPVELFYAFDTVPFLLDMIPTRIASQPELAGKYIDIAEKHVCSSMCAIDKVDLGAILSGDMPEKPDAFVYTSVPCDSSRVAYPYIAEHLGVPSYCMDVPYRKDERSYRYMAEQYKEIVVFLERITGKKLDWDKFAEVMEISNKTNILMKKIADLRKNTPCPLPGKLLVLNEMIPTMVGSPDMLKYLEAQYALGKYMVAKGLGAVKEEKFRVTWLQNMLWSNTGILDWMEKKYGAVLVMDGFGYQETALFKDYYDQEDVFITLAKKGLALPMIHGAAGPVEDYVNMVDNIIEEYNINVSMFVGHVGCKHTWAAGKIIADMVQEKYGMPTLNLDVDAIDGRYKKTEEIKAIIEEYMDTLIENQGKKGN</sequence>
<evidence type="ECO:0000256" key="2">
    <source>
        <dbReference type="ARBA" id="ARBA00005806"/>
    </source>
</evidence>
<evidence type="ECO:0000313" key="4">
    <source>
        <dbReference type="EMBL" id="AGA68251.1"/>
    </source>
</evidence>
<dbReference type="RefSeq" id="WP_015261253.1">
    <property type="nucleotide sequence ID" value="NC_019903.1"/>
</dbReference>
<keyword evidence="5" id="KW-1185">Reference proteome</keyword>
<dbReference type="Pfam" id="PF06050">
    <property type="entry name" value="HGD-D"/>
    <property type="match status" value="1"/>
</dbReference>
<accession>L0F6G6</accession>
<evidence type="ECO:0000256" key="3">
    <source>
        <dbReference type="ARBA" id="ARBA00023014"/>
    </source>
</evidence>
<dbReference type="PANTHER" id="PTHR30548">
    <property type="entry name" value="2-HYDROXYGLUTARYL-COA DEHYDRATASE, D-COMPONENT-RELATED"/>
    <property type="match status" value="1"/>
</dbReference>
<name>L0F6G6_DESDL</name>
<protein>
    <submittedName>
        <fullName evidence="4">Benzoyl-CoA reductase/2-hydroxyglutaryl-CoA dehydratase subunit, BcrC/BadD/HgdB</fullName>
    </submittedName>
</protein>
<dbReference type="STRING" id="871963.Desdi_0724"/>
<comment type="cofactor">
    <cofactor evidence="1">
        <name>[4Fe-4S] cluster</name>
        <dbReference type="ChEBI" id="CHEBI:49883"/>
    </cofactor>
</comment>
<dbReference type="Proteomes" id="UP000010797">
    <property type="component" value="Chromosome"/>
</dbReference>
<dbReference type="Gene3D" id="3.40.50.11900">
    <property type="match status" value="1"/>
</dbReference>
<organism evidence="4 5">
    <name type="scientific">Desulfitobacterium dichloroeliminans (strain LMG P-21439 / DCA1)</name>
    <dbReference type="NCBI Taxonomy" id="871963"/>
    <lineage>
        <taxon>Bacteria</taxon>
        <taxon>Bacillati</taxon>
        <taxon>Bacillota</taxon>
        <taxon>Clostridia</taxon>
        <taxon>Eubacteriales</taxon>
        <taxon>Desulfitobacteriaceae</taxon>
        <taxon>Desulfitobacterium</taxon>
    </lineage>
</organism>
<reference evidence="5" key="1">
    <citation type="submission" date="2012-02" db="EMBL/GenBank/DDBJ databases">
        <title>Complete sequence of Desulfitobacterium dichloroeliminans LMG P-21439.</title>
        <authorList>
            <person name="Lucas S."/>
            <person name="Han J."/>
            <person name="Lapidus A."/>
            <person name="Cheng J.-F."/>
            <person name="Goodwin L."/>
            <person name="Pitluck S."/>
            <person name="Peters L."/>
            <person name="Ovchinnikova G."/>
            <person name="Teshima H."/>
            <person name="Detter J.C."/>
            <person name="Han C."/>
            <person name="Tapia R."/>
            <person name="Land M."/>
            <person name="Hauser L."/>
            <person name="Kyrpides N."/>
            <person name="Ivanova N."/>
            <person name="Pagani I."/>
            <person name="Kruse T."/>
            <person name="de Vos W.M."/>
            <person name="Boon N."/>
            <person name="Smidt H."/>
            <person name="Woyke T."/>
        </authorList>
    </citation>
    <scope>NUCLEOTIDE SEQUENCE [LARGE SCALE GENOMIC DNA]</scope>
    <source>
        <strain evidence="5">LMG P-21439 / DCA1</strain>
    </source>
</reference>
<dbReference type="eggNOG" id="COG1775">
    <property type="taxonomic scope" value="Bacteria"/>
</dbReference>
<evidence type="ECO:0000256" key="1">
    <source>
        <dbReference type="ARBA" id="ARBA00001966"/>
    </source>
</evidence>
<dbReference type="KEGG" id="ddl:Desdi_0724"/>
<dbReference type="InterPro" id="IPR010327">
    <property type="entry name" value="FldB/FldC_alpha/beta"/>
</dbReference>
<proteinExistence type="inferred from homology"/>
<keyword evidence="3" id="KW-0479">Metal-binding</keyword>
<comment type="similarity">
    <text evidence="2">Belongs to the FldB/FldC dehydratase alpha/beta subunit family.</text>
</comment>
<keyword evidence="3" id="KW-0408">Iron</keyword>
<dbReference type="EMBL" id="CP003344">
    <property type="protein sequence ID" value="AGA68251.1"/>
    <property type="molecule type" value="Genomic_DNA"/>
</dbReference>
<dbReference type="GO" id="GO:0016836">
    <property type="term" value="F:hydro-lyase activity"/>
    <property type="evidence" value="ECO:0007669"/>
    <property type="project" value="UniProtKB-ARBA"/>
</dbReference>
<dbReference type="PANTHER" id="PTHR30548:SF2">
    <property type="entry name" value="2-HYDROXYACYL-COA DEHYDRATASE,D-COMPONENT"/>
    <property type="match status" value="1"/>
</dbReference>
<dbReference type="GO" id="GO:0051536">
    <property type="term" value="F:iron-sulfur cluster binding"/>
    <property type="evidence" value="ECO:0007669"/>
    <property type="project" value="UniProtKB-KW"/>
</dbReference>
<dbReference type="Gene3D" id="3.40.50.11890">
    <property type="match status" value="1"/>
</dbReference>
<dbReference type="OrthoDB" id="9810278at2"/>